<dbReference type="AlphaFoldDB" id="A0A1I8JNC0"/>
<evidence type="ECO:0000313" key="2">
    <source>
        <dbReference type="WBParaSite" id="snap_masked-unitig_30678-processed-gene-0.0-mRNA-1"/>
    </source>
</evidence>
<name>A0A1I8JNC0_9PLAT</name>
<keyword evidence="1" id="KW-1185">Reference proteome</keyword>
<protein>
    <submittedName>
        <fullName evidence="2">Uncharacterized protein</fullName>
    </submittedName>
</protein>
<dbReference type="WBParaSite" id="snap_masked-unitig_30678-processed-gene-0.0-mRNA-1">
    <property type="protein sequence ID" value="snap_masked-unitig_30678-processed-gene-0.0-mRNA-1"/>
    <property type="gene ID" value="snap_masked-unitig_30678-processed-gene-0.0"/>
</dbReference>
<accession>A0A1I8JNC0</accession>
<sequence>MAQAQLPLMNPQALPQQMIHHQPTSNFCPLHDSGGGGNRLARNLNRTVALSSTSATAGGGWRWQPSCRCIIDNCSSR</sequence>
<organism evidence="1 2">
    <name type="scientific">Macrostomum lignano</name>
    <dbReference type="NCBI Taxonomy" id="282301"/>
    <lineage>
        <taxon>Eukaryota</taxon>
        <taxon>Metazoa</taxon>
        <taxon>Spiralia</taxon>
        <taxon>Lophotrochozoa</taxon>
        <taxon>Platyhelminthes</taxon>
        <taxon>Rhabditophora</taxon>
        <taxon>Macrostomorpha</taxon>
        <taxon>Macrostomida</taxon>
        <taxon>Macrostomidae</taxon>
        <taxon>Macrostomum</taxon>
    </lineage>
</organism>
<dbReference type="Proteomes" id="UP000095280">
    <property type="component" value="Unplaced"/>
</dbReference>
<proteinExistence type="predicted"/>
<reference evidence="2" key="1">
    <citation type="submission" date="2016-11" db="UniProtKB">
        <authorList>
            <consortium name="WormBaseParasite"/>
        </authorList>
    </citation>
    <scope>IDENTIFICATION</scope>
</reference>
<evidence type="ECO:0000313" key="1">
    <source>
        <dbReference type="Proteomes" id="UP000095280"/>
    </source>
</evidence>